<evidence type="ECO:0000256" key="1">
    <source>
        <dbReference type="SAM" id="MobiDB-lite"/>
    </source>
</evidence>
<dbReference type="Proteomes" id="UP001177670">
    <property type="component" value="Unassembled WGS sequence"/>
</dbReference>
<keyword evidence="3" id="KW-1185">Reference proteome</keyword>
<name>A0AA40FHT6_9HYME</name>
<gene>
    <name evidence="2" type="ORF">K0M31_013524</name>
</gene>
<sequence length="79" mass="8362">MYALASKILGVSATEGSTAPFRFFSPVYLSYRTCFRILRSSWRDELGEAFRRRVLATRASSSSSSGSSGGGGGSSLGKA</sequence>
<evidence type="ECO:0000313" key="3">
    <source>
        <dbReference type="Proteomes" id="UP001177670"/>
    </source>
</evidence>
<evidence type="ECO:0000313" key="2">
    <source>
        <dbReference type="EMBL" id="KAK1119338.1"/>
    </source>
</evidence>
<dbReference type="EMBL" id="JAHYIQ010000037">
    <property type="protein sequence ID" value="KAK1119338.1"/>
    <property type="molecule type" value="Genomic_DNA"/>
</dbReference>
<comment type="caution">
    <text evidence="2">The sequence shown here is derived from an EMBL/GenBank/DDBJ whole genome shotgun (WGS) entry which is preliminary data.</text>
</comment>
<protein>
    <submittedName>
        <fullName evidence="2">Uncharacterized protein</fullName>
    </submittedName>
</protein>
<organism evidence="2 3">
    <name type="scientific">Melipona bicolor</name>
    <dbReference type="NCBI Taxonomy" id="60889"/>
    <lineage>
        <taxon>Eukaryota</taxon>
        <taxon>Metazoa</taxon>
        <taxon>Ecdysozoa</taxon>
        <taxon>Arthropoda</taxon>
        <taxon>Hexapoda</taxon>
        <taxon>Insecta</taxon>
        <taxon>Pterygota</taxon>
        <taxon>Neoptera</taxon>
        <taxon>Endopterygota</taxon>
        <taxon>Hymenoptera</taxon>
        <taxon>Apocrita</taxon>
        <taxon>Aculeata</taxon>
        <taxon>Apoidea</taxon>
        <taxon>Anthophila</taxon>
        <taxon>Apidae</taxon>
        <taxon>Melipona</taxon>
    </lineage>
</organism>
<reference evidence="2" key="1">
    <citation type="submission" date="2021-10" db="EMBL/GenBank/DDBJ databases">
        <title>Melipona bicolor Genome sequencing and assembly.</title>
        <authorList>
            <person name="Araujo N.S."/>
            <person name="Arias M.C."/>
        </authorList>
    </citation>
    <scope>NUCLEOTIDE SEQUENCE</scope>
    <source>
        <strain evidence="2">USP_2M_L1-L4_2017</strain>
        <tissue evidence="2">Whole body</tissue>
    </source>
</reference>
<feature type="region of interest" description="Disordered" evidence="1">
    <location>
        <begin position="56"/>
        <end position="79"/>
    </location>
</feature>
<feature type="compositionally biased region" description="Gly residues" evidence="1">
    <location>
        <begin position="67"/>
        <end position="79"/>
    </location>
</feature>
<proteinExistence type="predicted"/>
<accession>A0AA40FHT6</accession>
<dbReference type="AlphaFoldDB" id="A0AA40FHT6"/>